<comment type="cofactor">
    <cofactor evidence="1">
        <name>Zn(2+)</name>
        <dbReference type="ChEBI" id="CHEBI:29105"/>
    </cofactor>
</comment>
<dbReference type="Proteomes" id="UP000011778">
    <property type="component" value="Unassembled WGS sequence"/>
</dbReference>
<evidence type="ECO:0000256" key="11">
    <source>
        <dbReference type="SAM" id="Phobius"/>
    </source>
</evidence>
<dbReference type="AlphaFoldDB" id="M3G5U8"/>
<evidence type="ECO:0000313" key="14">
    <source>
        <dbReference type="Proteomes" id="UP000011778"/>
    </source>
</evidence>
<keyword evidence="9" id="KW-0482">Metalloprotease</keyword>
<gene>
    <name evidence="13" type="ORF">LEP1GSC150_3940</name>
</gene>
<reference evidence="13 14" key="1">
    <citation type="submission" date="2013-02" db="EMBL/GenBank/DDBJ databases">
        <authorList>
            <person name="Harkins D.M."/>
            <person name="Durkin A.S."/>
            <person name="Brinkac L.M."/>
            <person name="Haft D.H."/>
            <person name="Selengut J.D."/>
            <person name="Sanka R."/>
            <person name="DePew J."/>
            <person name="Purushe J."/>
            <person name="Tulsiani S.M."/>
            <person name="Graham G.C."/>
            <person name="Burns M.-A."/>
            <person name="Dohnt M.F."/>
            <person name="Smythe L.D."/>
            <person name="McKay D.B."/>
            <person name="Craig S.B."/>
            <person name="Vinetz J.M."/>
            <person name="Sutton G.G."/>
            <person name="Nierman W.C."/>
            <person name="Fouts D.E."/>
        </authorList>
    </citation>
    <scope>NUCLEOTIDE SEQUENCE [LARGE SCALE GENOMIC DNA]</scope>
    <source>
        <strain evidence="13 14">LT2050</strain>
    </source>
</reference>
<dbReference type="EMBL" id="AFMD02000395">
    <property type="protein sequence ID" value="EMG20605.1"/>
    <property type="molecule type" value="Genomic_DNA"/>
</dbReference>
<evidence type="ECO:0000256" key="8">
    <source>
        <dbReference type="ARBA" id="ARBA00022989"/>
    </source>
</evidence>
<comment type="subcellular location">
    <subcellularLocation>
        <location evidence="2">Membrane</location>
        <topology evidence="2">Multi-pass membrane protein</topology>
    </subcellularLocation>
</comment>
<dbReference type="PANTHER" id="PTHR42837:SF2">
    <property type="entry name" value="MEMBRANE METALLOPROTEASE ARASP2, CHLOROPLASTIC-RELATED"/>
    <property type="match status" value="1"/>
</dbReference>
<feature type="transmembrane region" description="Helical" evidence="11">
    <location>
        <begin position="48"/>
        <end position="72"/>
    </location>
</feature>
<keyword evidence="5 11" id="KW-0812">Transmembrane</keyword>
<evidence type="ECO:0000256" key="6">
    <source>
        <dbReference type="ARBA" id="ARBA00022801"/>
    </source>
</evidence>
<evidence type="ECO:0000256" key="5">
    <source>
        <dbReference type="ARBA" id="ARBA00022692"/>
    </source>
</evidence>
<dbReference type="PANTHER" id="PTHR42837">
    <property type="entry name" value="REGULATOR OF SIGMA-E PROTEASE RSEP"/>
    <property type="match status" value="1"/>
</dbReference>
<evidence type="ECO:0000259" key="12">
    <source>
        <dbReference type="Pfam" id="PF02163"/>
    </source>
</evidence>
<protein>
    <submittedName>
        <fullName evidence="13">Peptidase, M50 domain protein</fullName>
    </submittedName>
</protein>
<evidence type="ECO:0000313" key="13">
    <source>
        <dbReference type="EMBL" id="EMG20605.1"/>
    </source>
</evidence>
<comment type="caution">
    <text evidence="13">The sequence shown here is derived from an EMBL/GenBank/DDBJ whole genome shotgun (WGS) entry which is preliminary data.</text>
</comment>
<keyword evidence="7" id="KW-0862">Zinc</keyword>
<evidence type="ECO:0000256" key="2">
    <source>
        <dbReference type="ARBA" id="ARBA00004141"/>
    </source>
</evidence>
<dbReference type="Pfam" id="PF02163">
    <property type="entry name" value="Peptidase_M50"/>
    <property type="match status" value="1"/>
</dbReference>
<keyword evidence="10 11" id="KW-0472">Membrane</keyword>
<evidence type="ECO:0000256" key="3">
    <source>
        <dbReference type="ARBA" id="ARBA00007931"/>
    </source>
</evidence>
<dbReference type="GO" id="GO:0006508">
    <property type="term" value="P:proteolysis"/>
    <property type="evidence" value="ECO:0007669"/>
    <property type="project" value="UniProtKB-KW"/>
</dbReference>
<dbReference type="InterPro" id="IPR008915">
    <property type="entry name" value="Peptidase_M50"/>
</dbReference>
<evidence type="ECO:0000256" key="9">
    <source>
        <dbReference type="ARBA" id="ARBA00023049"/>
    </source>
</evidence>
<feature type="domain" description="Peptidase M50" evidence="12">
    <location>
        <begin position="3"/>
        <end position="72"/>
    </location>
</feature>
<evidence type="ECO:0000256" key="7">
    <source>
        <dbReference type="ARBA" id="ARBA00022833"/>
    </source>
</evidence>
<comment type="similarity">
    <text evidence="3">Belongs to the peptidase M50B family.</text>
</comment>
<feature type="non-terminal residue" evidence="13">
    <location>
        <position position="91"/>
    </location>
</feature>
<name>M3G5U8_LEPIT</name>
<accession>M3G5U8</accession>
<evidence type="ECO:0000256" key="10">
    <source>
        <dbReference type="ARBA" id="ARBA00023136"/>
    </source>
</evidence>
<proteinExistence type="inferred from homology"/>
<keyword evidence="8 11" id="KW-1133">Transmembrane helix</keyword>
<dbReference type="GO" id="GO:0004222">
    <property type="term" value="F:metalloendopeptidase activity"/>
    <property type="evidence" value="ECO:0007669"/>
    <property type="project" value="InterPro"/>
</dbReference>
<keyword evidence="4" id="KW-0645">Protease</keyword>
<dbReference type="GO" id="GO:0016020">
    <property type="term" value="C:membrane"/>
    <property type="evidence" value="ECO:0007669"/>
    <property type="project" value="UniProtKB-SubCell"/>
</dbReference>
<evidence type="ECO:0000256" key="4">
    <source>
        <dbReference type="ARBA" id="ARBA00022670"/>
    </source>
</evidence>
<keyword evidence="6" id="KW-0378">Hydrolase</keyword>
<dbReference type="InterPro" id="IPR004387">
    <property type="entry name" value="Pept_M50_Zn"/>
</dbReference>
<sequence>MEKKVGETTYQITAIPVGGYVLFKGDDYGGDVKGEPGELLSTPPLKRMIPVLGGPLFNLFLGFGILLILNFLGHNPPGNRVFIDPADQEFS</sequence>
<organism evidence="13 14">
    <name type="scientific">Leptospira interrogans serovar Copenhageni str. LT2050</name>
    <dbReference type="NCBI Taxonomy" id="1001598"/>
    <lineage>
        <taxon>Bacteria</taxon>
        <taxon>Pseudomonadati</taxon>
        <taxon>Spirochaetota</taxon>
        <taxon>Spirochaetia</taxon>
        <taxon>Leptospirales</taxon>
        <taxon>Leptospiraceae</taxon>
        <taxon>Leptospira</taxon>
    </lineage>
</organism>
<evidence type="ECO:0000256" key="1">
    <source>
        <dbReference type="ARBA" id="ARBA00001947"/>
    </source>
</evidence>